<protein>
    <submittedName>
        <fullName evidence="2">Uncharacterized protein</fullName>
    </submittedName>
</protein>
<dbReference type="KEGG" id="ery:CP97_04545"/>
<dbReference type="Proteomes" id="UP000059113">
    <property type="component" value="Chromosome"/>
</dbReference>
<reference evidence="3" key="2">
    <citation type="submission" date="2015-04" db="EMBL/GenBank/DDBJ databases">
        <title>The complete genome sequence of Erythrobacter sp. s21-N3.</title>
        <authorList>
            <person name="Zhuang L."/>
            <person name="Liu Y."/>
            <person name="Shao Z."/>
        </authorList>
    </citation>
    <scope>NUCLEOTIDE SEQUENCE [LARGE SCALE GENOMIC DNA]</scope>
    <source>
        <strain evidence="3">s21-N3</strain>
    </source>
</reference>
<dbReference type="EMBL" id="CP011310">
    <property type="protein sequence ID" value="AKQ41455.1"/>
    <property type="molecule type" value="Genomic_DNA"/>
</dbReference>
<feature type="region of interest" description="Disordered" evidence="1">
    <location>
        <begin position="405"/>
        <end position="480"/>
    </location>
</feature>
<accession>A0A0H4VAF7</accession>
<feature type="region of interest" description="Disordered" evidence="1">
    <location>
        <begin position="266"/>
        <end position="290"/>
    </location>
</feature>
<gene>
    <name evidence="2" type="ORF">CP97_04545</name>
</gene>
<feature type="region of interest" description="Disordered" evidence="1">
    <location>
        <begin position="113"/>
        <end position="134"/>
    </location>
</feature>
<dbReference type="PATRIC" id="fig|1648404.4.peg.953"/>
<dbReference type="STRING" id="1648404.CP97_04545"/>
<keyword evidence="3" id="KW-1185">Reference proteome</keyword>
<evidence type="ECO:0000256" key="1">
    <source>
        <dbReference type="SAM" id="MobiDB-lite"/>
    </source>
</evidence>
<feature type="compositionally biased region" description="Basic and acidic residues" evidence="1">
    <location>
        <begin position="456"/>
        <end position="480"/>
    </location>
</feature>
<reference evidence="2 3" key="1">
    <citation type="journal article" date="2015" name="Int. J. Syst. Evol. Microbiol.">
        <title>Erythrobacter atlanticus sp. nov., a bacterium from ocean sediment able to degrade polycyclic aromatic hydrocarbons.</title>
        <authorList>
            <person name="Zhuang L."/>
            <person name="Liu Y."/>
            <person name="Wang L."/>
            <person name="Wang W."/>
            <person name="Shao Z."/>
        </authorList>
    </citation>
    <scope>NUCLEOTIDE SEQUENCE [LARGE SCALE GENOMIC DNA]</scope>
    <source>
        <strain evidence="3">s21-N3</strain>
    </source>
</reference>
<organism evidence="2 3">
    <name type="scientific">Aurantiacibacter atlanticus</name>
    <dbReference type="NCBI Taxonomy" id="1648404"/>
    <lineage>
        <taxon>Bacteria</taxon>
        <taxon>Pseudomonadati</taxon>
        <taxon>Pseudomonadota</taxon>
        <taxon>Alphaproteobacteria</taxon>
        <taxon>Sphingomonadales</taxon>
        <taxon>Erythrobacteraceae</taxon>
        <taxon>Aurantiacibacter</taxon>
    </lineage>
</organism>
<name>A0A0H4VAF7_9SPHN</name>
<dbReference type="AlphaFoldDB" id="A0A0H4VAF7"/>
<evidence type="ECO:0000313" key="3">
    <source>
        <dbReference type="Proteomes" id="UP000059113"/>
    </source>
</evidence>
<dbReference type="RefSeq" id="WP_048884977.1">
    <property type="nucleotide sequence ID" value="NZ_CP011310.1"/>
</dbReference>
<feature type="compositionally biased region" description="Low complexity" evidence="1">
    <location>
        <begin position="408"/>
        <end position="422"/>
    </location>
</feature>
<dbReference type="OrthoDB" id="7392296at2"/>
<evidence type="ECO:0000313" key="2">
    <source>
        <dbReference type="EMBL" id="AKQ41455.1"/>
    </source>
</evidence>
<proteinExistence type="predicted"/>
<sequence>MNAIESLFSTKPTATAADTITSARNGPKPLETGVFDSFADTYSLTLRLTGTVQCASDEQMLPLPGGNILPLESGAQLPGIAEEVFDAEQDDPSLQVLTTASPMPQTLLETRSAAPDVGGSAAPAEAPLRPQPAADAQLSQRERIAAQTHSVLRENTQEIETPPANKGNPARIEPATSSVQLQFTVPLRANLQANAATSQMAHVVSPVLQAAPGGAPSMLSAEQATRANPLQIDLPPASASHVEILRNFEKSRGLNAPMPVAAAAGEGSVENLSSRGSQAHAPGVSQLSQAAAPAPLPQIAETPRPLIVANSTDVTSPATPAPQRHDFGLVVERLAEARELARPGRAEMQVMHREFGQVSMQFDVNGGALKVALANAHAGFAPAVHTALAERPANIPTETVRAEMTHAQTNQQGSQSSSPQHSTAASGGPLAGHSQGDGQQRHAEAQRANTVQSQPRENEADRESDTAARKNPKRDNALFA</sequence>